<proteinExistence type="predicted"/>
<gene>
    <name evidence="1" type="ORF">RIMI_LOCUS15157371</name>
</gene>
<organism evidence="1 2">
    <name type="scientific">Ranitomeya imitator</name>
    <name type="common">mimic poison frog</name>
    <dbReference type="NCBI Taxonomy" id="111125"/>
    <lineage>
        <taxon>Eukaryota</taxon>
        <taxon>Metazoa</taxon>
        <taxon>Chordata</taxon>
        <taxon>Craniata</taxon>
        <taxon>Vertebrata</taxon>
        <taxon>Euteleostomi</taxon>
        <taxon>Amphibia</taxon>
        <taxon>Batrachia</taxon>
        <taxon>Anura</taxon>
        <taxon>Neobatrachia</taxon>
        <taxon>Hyloidea</taxon>
        <taxon>Dendrobatidae</taxon>
        <taxon>Dendrobatinae</taxon>
        <taxon>Ranitomeya</taxon>
    </lineage>
</organism>
<sequence>MYGEEPYVYEVYAAELCVCKAGSERPLARAIRVRYILINLYDQEQEEAVLLSNSLGLYETSKLEQETNQETDHYDPGLFKHGKLIISKVFLGQSVQAQELLPINPANYPDAISVFRPLRVSGSTPCSVEDESCSSKDHESCDCNLRRCEWFVFDTEMVVPEYFVEYEYISQEMYEVTCSLSSVTAGEFSDEMKLDEEVISIEPVIKPRPKIITLDEGTILSVGKANTYSQITVSIAKLSGQDMEG</sequence>
<evidence type="ECO:0000313" key="1">
    <source>
        <dbReference type="EMBL" id="CAJ0955462.1"/>
    </source>
</evidence>
<accession>A0ABN9M061</accession>
<evidence type="ECO:0000313" key="2">
    <source>
        <dbReference type="Proteomes" id="UP001176940"/>
    </source>
</evidence>
<comment type="caution">
    <text evidence="1">The sequence shown here is derived from an EMBL/GenBank/DDBJ whole genome shotgun (WGS) entry which is preliminary data.</text>
</comment>
<name>A0ABN9M061_9NEOB</name>
<protein>
    <submittedName>
        <fullName evidence="1">Uncharacterized protein</fullName>
    </submittedName>
</protein>
<dbReference type="Proteomes" id="UP001176940">
    <property type="component" value="Unassembled WGS sequence"/>
</dbReference>
<dbReference type="EMBL" id="CAUEEQ010040284">
    <property type="protein sequence ID" value="CAJ0955462.1"/>
    <property type="molecule type" value="Genomic_DNA"/>
</dbReference>
<reference evidence="1" key="1">
    <citation type="submission" date="2023-07" db="EMBL/GenBank/DDBJ databases">
        <authorList>
            <person name="Stuckert A."/>
        </authorList>
    </citation>
    <scope>NUCLEOTIDE SEQUENCE</scope>
</reference>
<keyword evidence="2" id="KW-1185">Reference proteome</keyword>